<dbReference type="PANTHER" id="PTHR46797">
    <property type="entry name" value="HTH-TYPE TRANSCRIPTIONAL REGULATOR"/>
    <property type="match status" value="1"/>
</dbReference>
<evidence type="ECO:0000256" key="1">
    <source>
        <dbReference type="ARBA" id="ARBA00023015"/>
    </source>
</evidence>
<dbReference type="InterPro" id="IPR050807">
    <property type="entry name" value="TransReg_Diox_bact_type"/>
</dbReference>
<keyword evidence="1" id="KW-0805">Transcription regulation</keyword>
<keyword evidence="6" id="KW-1185">Reference proteome</keyword>
<protein>
    <submittedName>
        <fullName evidence="5">DNA-binding protein</fullName>
    </submittedName>
</protein>
<gene>
    <name evidence="5" type="ORF">PTD2_01671</name>
</gene>
<dbReference type="SUPFAM" id="SSF51182">
    <property type="entry name" value="RmlC-like cupins"/>
    <property type="match status" value="1"/>
</dbReference>
<dbReference type="Gene3D" id="1.10.260.40">
    <property type="entry name" value="lambda repressor-like DNA-binding domains"/>
    <property type="match status" value="1"/>
</dbReference>
<sequence>MLGQIERGESSPTVATLWKIATGFTLPLSYFLLTPGQDSGVEVPDDAAFQIQRNLNDLQIKTLLPFDSITRFELFQIVINPGYSHLSLPHNHGVIEHIVVISGAIEYLLNDNWLRLTAGQVAKFCADQPHGYRNVTQQTAVFHNLIFYGESYSG</sequence>
<accession>A4C3V5</accession>
<dbReference type="AlphaFoldDB" id="A4C3V5"/>
<dbReference type="InterPro" id="IPR011051">
    <property type="entry name" value="RmlC_Cupin_sf"/>
</dbReference>
<dbReference type="GO" id="GO:0003700">
    <property type="term" value="F:DNA-binding transcription factor activity"/>
    <property type="evidence" value="ECO:0007669"/>
    <property type="project" value="TreeGrafter"/>
</dbReference>
<evidence type="ECO:0000313" key="6">
    <source>
        <dbReference type="Proteomes" id="UP000006201"/>
    </source>
</evidence>
<name>A4C3V5_9GAMM</name>
<dbReference type="eggNOG" id="COG1396">
    <property type="taxonomic scope" value="Bacteria"/>
</dbReference>
<dbReference type="InterPro" id="IPR010982">
    <property type="entry name" value="Lambda_DNA-bd_dom_sf"/>
</dbReference>
<evidence type="ECO:0000259" key="4">
    <source>
        <dbReference type="PROSITE" id="PS50943"/>
    </source>
</evidence>
<dbReference type="PROSITE" id="PS50943">
    <property type="entry name" value="HTH_CROC1"/>
    <property type="match status" value="1"/>
</dbReference>
<dbReference type="Proteomes" id="UP000006201">
    <property type="component" value="Unassembled WGS sequence"/>
</dbReference>
<proteinExistence type="predicted"/>
<dbReference type="InterPro" id="IPR013096">
    <property type="entry name" value="Cupin_2"/>
</dbReference>
<evidence type="ECO:0000313" key="5">
    <source>
        <dbReference type="EMBL" id="EAR30237.1"/>
    </source>
</evidence>
<feature type="domain" description="HTH cro/C1-type" evidence="4">
    <location>
        <begin position="1"/>
        <end position="31"/>
    </location>
</feature>
<dbReference type="GO" id="GO:0003677">
    <property type="term" value="F:DNA binding"/>
    <property type="evidence" value="ECO:0007669"/>
    <property type="project" value="UniProtKB-KW"/>
</dbReference>
<dbReference type="InterPro" id="IPR014710">
    <property type="entry name" value="RmlC-like_jellyroll"/>
</dbReference>
<dbReference type="InterPro" id="IPR001387">
    <property type="entry name" value="Cro/C1-type_HTH"/>
</dbReference>
<comment type="caution">
    <text evidence="5">The sequence shown here is derived from an EMBL/GenBank/DDBJ whole genome shotgun (WGS) entry which is preliminary data.</text>
</comment>
<evidence type="ECO:0000256" key="2">
    <source>
        <dbReference type="ARBA" id="ARBA00023125"/>
    </source>
</evidence>
<dbReference type="CDD" id="cd02209">
    <property type="entry name" value="cupin_XRE_C"/>
    <property type="match status" value="1"/>
</dbReference>
<keyword evidence="3" id="KW-0804">Transcription</keyword>
<evidence type="ECO:0000256" key="3">
    <source>
        <dbReference type="ARBA" id="ARBA00023163"/>
    </source>
</evidence>
<reference evidence="5 6" key="1">
    <citation type="submission" date="2006-02" db="EMBL/GenBank/DDBJ databases">
        <authorList>
            <person name="Moran M.A."/>
            <person name="Kjelleberg S."/>
            <person name="Egan S."/>
            <person name="Saunders N."/>
            <person name="Thomas T."/>
            <person name="Ferriera S."/>
            <person name="Johnson J."/>
            <person name="Kravitz S."/>
            <person name="Halpern A."/>
            <person name="Remington K."/>
            <person name="Beeson K."/>
            <person name="Tran B."/>
            <person name="Rogers Y.-H."/>
            <person name="Friedman R."/>
            <person name="Venter J.C."/>
        </authorList>
    </citation>
    <scope>NUCLEOTIDE SEQUENCE [LARGE SCALE GENOMIC DNA]</scope>
    <source>
        <strain evidence="5 6">D2</strain>
    </source>
</reference>
<dbReference type="Gene3D" id="2.60.120.10">
    <property type="entry name" value="Jelly Rolls"/>
    <property type="match status" value="1"/>
</dbReference>
<dbReference type="PANTHER" id="PTHR46797:SF23">
    <property type="entry name" value="HTH-TYPE TRANSCRIPTIONAL REGULATOR SUTR"/>
    <property type="match status" value="1"/>
</dbReference>
<dbReference type="EMBL" id="AAOH01000001">
    <property type="protein sequence ID" value="EAR30237.1"/>
    <property type="molecule type" value="Genomic_DNA"/>
</dbReference>
<dbReference type="CDD" id="cd00093">
    <property type="entry name" value="HTH_XRE"/>
    <property type="match status" value="1"/>
</dbReference>
<keyword evidence="2 5" id="KW-0238">DNA-binding</keyword>
<dbReference type="HOGENOM" id="CLU_085376_5_0_6"/>
<dbReference type="SUPFAM" id="SSF47413">
    <property type="entry name" value="lambda repressor-like DNA-binding domains"/>
    <property type="match status" value="1"/>
</dbReference>
<dbReference type="GO" id="GO:0005829">
    <property type="term" value="C:cytosol"/>
    <property type="evidence" value="ECO:0007669"/>
    <property type="project" value="TreeGrafter"/>
</dbReference>
<dbReference type="Pfam" id="PF07883">
    <property type="entry name" value="Cupin_2"/>
    <property type="match status" value="1"/>
</dbReference>
<dbReference type="STRING" id="87626.PTD2_01671"/>
<organism evidence="5 6">
    <name type="scientific">Pseudoalteromonas tunicata D2</name>
    <dbReference type="NCBI Taxonomy" id="87626"/>
    <lineage>
        <taxon>Bacteria</taxon>
        <taxon>Pseudomonadati</taxon>
        <taxon>Pseudomonadota</taxon>
        <taxon>Gammaproteobacteria</taxon>
        <taxon>Alteromonadales</taxon>
        <taxon>Pseudoalteromonadaceae</taxon>
        <taxon>Pseudoalteromonas</taxon>
    </lineage>
</organism>